<proteinExistence type="predicted"/>
<evidence type="ECO:0000256" key="1">
    <source>
        <dbReference type="ARBA" id="ARBA00023015"/>
    </source>
</evidence>
<dbReference type="SUPFAM" id="SSF51182">
    <property type="entry name" value="RmlC-like cupins"/>
    <property type="match status" value="1"/>
</dbReference>
<keyword evidence="5" id="KW-1185">Reference proteome</keyword>
<dbReference type="InterPro" id="IPR011051">
    <property type="entry name" value="RmlC_Cupin_sf"/>
</dbReference>
<dbReference type="Proteomes" id="UP001139366">
    <property type="component" value="Unassembled WGS sequence"/>
</dbReference>
<dbReference type="SUPFAM" id="SSF46689">
    <property type="entry name" value="Homeodomain-like"/>
    <property type="match status" value="2"/>
</dbReference>
<dbReference type="GO" id="GO:0003700">
    <property type="term" value="F:DNA-binding transcription factor activity"/>
    <property type="evidence" value="ECO:0007669"/>
    <property type="project" value="InterPro"/>
</dbReference>
<sequence>MEQGTFKVDKYYLTKVDADKKSIYCHHDIMGELLVPTHKHNKAQMLYAEGDVVFVTTETKSYFLPARHFIWIPAGLEHSIEPKSEHVMMRNLYFPVEKDEEEFYKSEGIYPVNNLLLQMMMFTNQWNGDLKKGSPNFVIAKAIKAILPQICTNNLPLELPQPKDKRLGKILRHIENNLGETILFADVAHEFGFSERSLYRLFQKDLKMSFIQYYTIRRILKAIELLLERKLSVKEVALEVGYNSVPTFSNTFFKILGQRPSDYLNGEEILERGK</sequence>
<dbReference type="PROSITE" id="PS01124">
    <property type="entry name" value="HTH_ARAC_FAMILY_2"/>
    <property type="match status" value="1"/>
</dbReference>
<reference evidence="4 5" key="1">
    <citation type="journal article" date="2023" name="Antonie Van Leeuwenhoek">
        <title>Flavobacterium potami sp. nov., a multi-metal resistance genes harbouring bacterium isolated from shallow river silt.</title>
        <authorList>
            <person name="Li S."/>
            <person name="Mao S."/>
            <person name="Mu W."/>
            <person name="Guo B."/>
            <person name="Li C."/>
            <person name="Zhu Q."/>
            <person name="Hou X."/>
            <person name="Zhao Y."/>
            <person name="Wei S."/>
            <person name="Liu H."/>
            <person name="Liu A."/>
        </authorList>
    </citation>
    <scope>NUCLEOTIDE SEQUENCE [LARGE SCALE GENOMIC DNA]</scope>
    <source>
        <strain evidence="4 5">17A</strain>
    </source>
</reference>
<evidence type="ECO:0000313" key="4">
    <source>
        <dbReference type="EMBL" id="MBZ4036357.1"/>
    </source>
</evidence>
<dbReference type="InterPro" id="IPR009057">
    <property type="entry name" value="Homeodomain-like_sf"/>
</dbReference>
<feature type="domain" description="HTH araC/xylS-type" evidence="3">
    <location>
        <begin position="168"/>
        <end position="266"/>
    </location>
</feature>
<dbReference type="PANTHER" id="PTHR11019">
    <property type="entry name" value="HTH-TYPE TRANSCRIPTIONAL REGULATOR NIMR"/>
    <property type="match status" value="1"/>
</dbReference>
<dbReference type="InterPro" id="IPR014710">
    <property type="entry name" value="RmlC-like_jellyroll"/>
</dbReference>
<comment type="caution">
    <text evidence="4">The sequence shown here is derived from an EMBL/GenBank/DDBJ whole genome shotgun (WGS) entry which is preliminary data.</text>
</comment>
<dbReference type="EMBL" id="JAINUY010000005">
    <property type="protein sequence ID" value="MBZ4036357.1"/>
    <property type="molecule type" value="Genomic_DNA"/>
</dbReference>
<dbReference type="Gene3D" id="1.10.10.60">
    <property type="entry name" value="Homeodomain-like"/>
    <property type="match status" value="2"/>
</dbReference>
<dbReference type="AlphaFoldDB" id="A0A9X1HDI0"/>
<dbReference type="InterPro" id="IPR018060">
    <property type="entry name" value="HTH_AraC"/>
</dbReference>
<dbReference type="RefSeq" id="WP_223707758.1">
    <property type="nucleotide sequence ID" value="NZ_JAINUY010000005.1"/>
</dbReference>
<dbReference type="GO" id="GO:0043565">
    <property type="term" value="F:sequence-specific DNA binding"/>
    <property type="evidence" value="ECO:0007669"/>
    <property type="project" value="InterPro"/>
</dbReference>
<organism evidence="4 5">
    <name type="scientific">Flavobacterium potami</name>
    <dbReference type="NCBI Taxonomy" id="2872310"/>
    <lineage>
        <taxon>Bacteria</taxon>
        <taxon>Pseudomonadati</taxon>
        <taxon>Bacteroidota</taxon>
        <taxon>Flavobacteriia</taxon>
        <taxon>Flavobacteriales</taxon>
        <taxon>Flavobacteriaceae</taxon>
        <taxon>Flavobacterium</taxon>
    </lineage>
</organism>
<evidence type="ECO:0000313" key="5">
    <source>
        <dbReference type="Proteomes" id="UP001139366"/>
    </source>
</evidence>
<gene>
    <name evidence="4" type="ORF">K6T82_16410</name>
</gene>
<evidence type="ECO:0000259" key="3">
    <source>
        <dbReference type="PROSITE" id="PS01124"/>
    </source>
</evidence>
<dbReference type="SMART" id="SM00342">
    <property type="entry name" value="HTH_ARAC"/>
    <property type="match status" value="1"/>
</dbReference>
<keyword evidence="2" id="KW-0804">Transcription</keyword>
<dbReference type="Pfam" id="PF12833">
    <property type="entry name" value="HTH_18"/>
    <property type="match status" value="1"/>
</dbReference>
<name>A0A9X1HDI0_9FLAO</name>
<dbReference type="Gene3D" id="2.60.120.10">
    <property type="entry name" value="Jelly Rolls"/>
    <property type="match status" value="1"/>
</dbReference>
<protein>
    <submittedName>
        <fullName evidence="4">AraC family transcriptional regulator</fullName>
    </submittedName>
</protein>
<dbReference type="PANTHER" id="PTHR11019:SF199">
    <property type="entry name" value="HTH-TYPE TRANSCRIPTIONAL REGULATOR NIMR"/>
    <property type="match status" value="1"/>
</dbReference>
<evidence type="ECO:0000256" key="2">
    <source>
        <dbReference type="ARBA" id="ARBA00023163"/>
    </source>
</evidence>
<accession>A0A9X1HDI0</accession>
<keyword evidence="1" id="KW-0805">Transcription regulation</keyword>